<accession>A0A8H7HJQ9</accession>
<dbReference type="EMBL" id="JACYCD010000562">
    <property type="protein sequence ID" value="KAF8691583.1"/>
    <property type="molecule type" value="Genomic_DNA"/>
</dbReference>
<evidence type="ECO:0000313" key="2">
    <source>
        <dbReference type="Proteomes" id="UP000602905"/>
    </source>
</evidence>
<protein>
    <submittedName>
        <fullName evidence="1">Uncharacterized protein</fullName>
    </submittedName>
</protein>
<sequence length="313" mass="34256">MPIGDPTDQKAACKIESLLQEAVIQGDCPPVKLNWFLGLLDCTCNSGKLLQAALKLTEPLLKHTCTTWAKEKATKQACKEQLAELWAKLRDLDCLRLPDGATWQGVGCCKRQFQKFNAIGQAFTARQGVAAAHPMPQPSKENIYNTYKAQACLPKRPGTPEGLQEAAWSNPQLWKAASGLYCSSYTTPCQPPPAPAPPLAPAPPPPLCAPVIIRCPPLPTPPPVPPALTETQIQVEHQVMDTHLAYVMALGRWEYCNWSPAISLHQGATMVLETEENLPGVLEGLINVLFPHGFDQFSLAQPKFSYVWDFVLG</sequence>
<gene>
    <name evidence="1" type="ORF">RHS03_08762</name>
</gene>
<proteinExistence type="predicted"/>
<organism evidence="1 2">
    <name type="scientific">Rhizoctonia solani</name>
    <dbReference type="NCBI Taxonomy" id="456999"/>
    <lineage>
        <taxon>Eukaryota</taxon>
        <taxon>Fungi</taxon>
        <taxon>Dikarya</taxon>
        <taxon>Basidiomycota</taxon>
        <taxon>Agaricomycotina</taxon>
        <taxon>Agaricomycetes</taxon>
        <taxon>Cantharellales</taxon>
        <taxon>Ceratobasidiaceae</taxon>
        <taxon>Rhizoctonia</taxon>
    </lineage>
</organism>
<comment type="caution">
    <text evidence="1">The sequence shown here is derived from an EMBL/GenBank/DDBJ whole genome shotgun (WGS) entry which is preliminary data.</text>
</comment>
<dbReference type="AlphaFoldDB" id="A0A8H7HJQ9"/>
<feature type="non-terminal residue" evidence="1">
    <location>
        <position position="1"/>
    </location>
</feature>
<reference evidence="1" key="1">
    <citation type="submission" date="2020-09" db="EMBL/GenBank/DDBJ databases">
        <title>Comparative genome analyses of four rice-infecting Rhizoctonia solani isolates reveal extensive enrichment of homogalacturonan modification genes.</title>
        <authorList>
            <person name="Lee D.-Y."/>
            <person name="Jeon J."/>
            <person name="Kim K.-T."/>
            <person name="Cheong K."/>
            <person name="Song H."/>
            <person name="Choi G."/>
            <person name="Ko J."/>
            <person name="Opiyo S.O."/>
            <person name="Zuo S."/>
            <person name="Madhav S."/>
            <person name="Lee Y.-H."/>
            <person name="Wang G.-L."/>
        </authorList>
    </citation>
    <scope>NUCLEOTIDE SEQUENCE</scope>
    <source>
        <strain evidence="1">AG1-IA WGL</strain>
    </source>
</reference>
<dbReference type="Proteomes" id="UP000602905">
    <property type="component" value="Unassembled WGS sequence"/>
</dbReference>
<name>A0A8H7HJQ9_9AGAM</name>
<evidence type="ECO:0000313" key="1">
    <source>
        <dbReference type="EMBL" id="KAF8691583.1"/>
    </source>
</evidence>
<feature type="non-terminal residue" evidence="1">
    <location>
        <position position="313"/>
    </location>
</feature>